<name>A0A8W8IPQ8_MAGGI</name>
<evidence type="ECO:0000256" key="2">
    <source>
        <dbReference type="ARBA" id="ARBA00022771"/>
    </source>
</evidence>
<dbReference type="Pfam" id="PF00642">
    <property type="entry name" value="zf-CCCH"/>
    <property type="match status" value="1"/>
</dbReference>
<evidence type="ECO:0000256" key="1">
    <source>
        <dbReference type="ARBA" id="ARBA00022723"/>
    </source>
</evidence>
<feature type="domain" description="C3H1-type" evidence="5">
    <location>
        <begin position="436"/>
        <end position="462"/>
    </location>
</feature>
<dbReference type="PROSITE" id="PS50103">
    <property type="entry name" value="ZF_C3H1"/>
    <property type="match status" value="2"/>
</dbReference>
<proteinExistence type="predicted"/>
<dbReference type="SMART" id="SM00356">
    <property type="entry name" value="ZnF_C3H1"/>
    <property type="match status" value="2"/>
</dbReference>
<evidence type="ECO:0000256" key="4">
    <source>
        <dbReference type="PROSITE-ProRule" id="PRU00723"/>
    </source>
</evidence>
<keyword evidence="2 4" id="KW-0863">Zinc-finger</keyword>
<dbReference type="AlphaFoldDB" id="A0A8W8IPQ8"/>
<dbReference type="GO" id="GO:0008270">
    <property type="term" value="F:zinc ion binding"/>
    <property type="evidence" value="ECO:0007669"/>
    <property type="project" value="UniProtKB-KW"/>
</dbReference>
<keyword evidence="1 4" id="KW-0479">Metal-binding</keyword>
<evidence type="ECO:0000313" key="6">
    <source>
        <dbReference type="EnsemblMetazoa" id="G15295.1:cds"/>
    </source>
</evidence>
<dbReference type="SUPFAM" id="SSF90229">
    <property type="entry name" value="CCCH zinc finger"/>
    <property type="match status" value="1"/>
</dbReference>
<dbReference type="InterPro" id="IPR036855">
    <property type="entry name" value="Znf_CCCH_sf"/>
</dbReference>
<sequence length="491" mass="55834">MVCQLENQNSELIPQIQFDLVSETGSEYDNVLSDGENDQLSNSEEEQSYCRSVSYGDFQTMWSMKTHFQPIQSPVAQYTGSTYNLRDLFGGYAPSKTPYQKFQKNTFSRVENGGQVFDLFGYVDNLTECLESTPQNLLDCVNNYVDSGYEDIDQPVQDREEADRSGFYGSKISAPVNENTLKPSDESKHGPCSCGKVADFENWEENTSKIACVCKPPVHRWVIQEAWGLNPGSGGEMEAATKHSIWSSGYEDGAFSEMFYYPGQDEESVSEQFNMEGNSSSKVEEHSEENELNLFEYNQDLVSDENEGNCRMGSEKISDQPNSYQAEFDPYGQSFMEMTSYFRDDISDASKARPDQQCVGQLGKENHPPSKNESDIVKVKLVIKKGKKKQDFENLDTHPPLFKPMPVSAVYSCELEHAWMNNMEVEYLFPQSSSSKGKKKPCTFFLEGNCRRTDCKFAHDLSHITCRFWEEGDCFKGELCPFLHGYSPYKR</sequence>
<dbReference type="EnsemblMetazoa" id="G15295.1">
    <property type="protein sequence ID" value="G15295.1:cds"/>
    <property type="gene ID" value="G15295"/>
</dbReference>
<feature type="zinc finger region" description="C3H1-type" evidence="4">
    <location>
        <begin position="436"/>
        <end position="462"/>
    </location>
</feature>
<protein>
    <recommendedName>
        <fullName evidence="5">C3H1-type domain-containing protein</fullName>
    </recommendedName>
</protein>
<keyword evidence="7" id="KW-1185">Reference proteome</keyword>
<evidence type="ECO:0000313" key="7">
    <source>
        <dbReference type="Proteomes" id="UP000005408"/>
    </source>
</evidence>
<organism evidence="6 7">
    <name type="scientific">Magallana gigas</name>
    <name type="common">Pacific oyster</name>
    <name type="synonym">Crassostrea gigas</name>
    <dbReference type="NCBI Taxonomy" id="29159"/>
    <lineage>
        <taxon>Eukaryota</taxon>
        <taxon>Metazoa</taxon>
        <taxon>Spiralia</taxon>
        <taxon>Lophotrochozoa</taxon>
        <taxon>Mollusca</taxon>
        <taxon>Bivalvia</taxon>
        <taxon>Autobranchia</taxon>
        <taxon>Pteriomorphia</taxon>
        <taxon>Ostreida</taxon>
        <taxon>Ostreoidea</taxon>
        <taxon>Ostreidae</taxon>
        <taxon>Magallana</taxon>
    </lineage>
</organism>
<reference evidence="6" key="1">
    <citation type="submission" date="2022-08" db="UniProtKB">
        <authorList>
            <consortium name="EnsemblMetazoa"/>
        </authorList>
    </citation>
    <scope>IDENTIFICATION</scope>
    <source>
        <strain evidence="6">05x7-T-G4-1.051#20</strain>
    </source>
</reference>
<dbReference type="Pfam" id="PF14608">
    <property type="entry name" value="zf-CCCH_2"/>
    <property type="match status" value="1"/>
</dbReference>
<keyword evidence="3 4" id="KW-0862">Zinc</keyword>
<feature type="zinc finger region" description="C3H1-type" evidence="4">
    <location>
        <begin position="465"/>
        <end position="487"/>
    </location>
</feature>
<dbReference type="Gene3D" id="4.10.1000.10">
    <property type="entry name" value="Zinc finger, CCCH-type"/>
    <property type="match status" value="1"/>
</dbReference>
<evidence type="ECO:0000256" key="3">
    <source>
        <dbReference type="ARBA" id="ARBA00022833"/>
    </source>
</evidence>
<accession>A0A8W8IPQ8</accession>
<feature type="domain" description="C3H1-type" evidence="5">
    <location>
        <begin position="465"/>
        <end position="487"/>
    </location>
</feature>
<dbReference type="Proteomes" id="UP000005408">
    <property type="component" value="Unassembled WGS sequence"/>
</dbReference>
<evidence type="ECO:0000259" key="5">
    <source>
        <dbReference type="PROSITE" id="PS50103"/>
    </source>
</evidence>
<dbReference type="InterPro" id="IPR000571">
    <property type="entry name" value="Znf_CCCH"/>
</dbReference>